<dbReference type="SUPFAM" id="SSF51126">
    <property type="entry name" value="Pectin lyase-like"/>
    <property type="match status" value="1"/>
</dbReference>
<reference evidence="3 4" key="1">
    <citation type="submission" date="2016-10" db="EMBL/GenBank/DDBJ databases">
        <authorList>
            <person name="Varghese N."/>
            <person name="Submissions S."/>
        </authorList>
    </citation>
    <scope>NUCLEOTIDE SEQUENCE [LARGE SCALE GENOMIC DNA]</scope>
    <source>
        <strain evidence="3 4">DSM 26291</strain>
    </source>
</reference>
<gene>
    <name evidence="3" type="ORF">SAMN04487868_10296</name>
</gene>
<keyword evidence="2" id="KW-1133">Transmembrane helix</keyword>
<sequence length="583" mass="57849">MDGFSNRATALFNGPIGVVLFLTALTSPSLTLAATLTVNTSDDAIAADGMCSLREAIINANNNNQTGSADCIAGESALPDVIRFAESINSSPIVLSLTGTNENDAETGDLDISASLIIKGNGASSETVIDGNSTDRVFEIRNDADVQLLDLTVTNGGSVTLGAGIYVSSGRLTMQDARVSSNLIEVNSGSGSGAGIHSLGNLFLTRVSIQANEIDASETDTVFGYGAGIYVGNGGTLSLITSVVEDNLITTVNGSAHGGGLYIYPNVGATTGVSSSVFSGNQVIVNGTGAASGGGIYHRAGNLGIARGVFVNNRVTKTSSGGSSATGGAIAAIDPLSMSNSTISGNRVEGIDYAGGGGLLATDSAVLTNVTITQNAIQADPTVFADGGGVRIILGGLDMTNSIIAGNTSTSESPDCSGNIVSSGYNLIGNNADCTYTAGTGDIVGDVNGGGAAVNPILGTLAANGGEISIGDDLVPMLTHAPQPGSPAIDSGDPLAPGSVGTCSSIDQLGFGRAIDGDGDGVEICDIGAVEFREELIQDTGSGGGSSDSESGGGSGGGGALSPFLMLAGLLVAIRRRFSRAHT</sequence>
<accession>A0ABY1FJF6</accession>
<evidence type="ECO:0000313" key="4">
    <source>
        <dbReference type="Proteomes" id="UP000199211"/>
    </source>
</evidence>
<feature type="compositionally biased region" description="Gly residues" evidence="1">
    <location>
        <begin position="541"/>
        <end position="557"/>
    </location>
</feature>
<dbReference type="NCBIfam" id="NF041518">
    <property type="entry name" value="choice_anch_Q"/>
    <property type="match status" value="1"/>
</dbReference>
<keyword evidence="2" id="KW-0812">Transmembrane</keyword>
<proteinExistence type="predicted"/>
<name>A0ABY1FJF6_9GAMM</name>
<feature type="transmembrane region" description="Helical" evidence="2">
    <location>
        <begin position="556"/>
        <end position="574"/>
    </location>
</feature>
<dbReference type="EMBL" id="FOTV01000002">
    <property type="protein sequence ID" value="SFL46190.1"/>
    <property type="molecule type" value="Genomic_DNA"/>
</dbReference>
<evidence type="ECO:0000256" key="1">
    <source>
        <dbReference type="SAM" id="MobiDB-lite"/>
    </source>
</evidence>
<dbReference type="RefSeq" id="WP_091641296.1">
    <property type="nucleotide sequence ID" value="NZ_FOTV01000002.1"/>
</dbReference>
<dbReference type="Proteomes" id="UP000199211">
    <property type="component" value="Unassembled WGS sequence"/>
</dbReference>
<keyword evidence="4" id="KW-1185">Reference proteome</keyword>
<organism evidence="3 4">
    <name type="scientific">Marinobacter salarius</name>
    <dbReference type="NCBI Taxonomy" id="1420917"/>
    <lineage>
        <taxon>Bacteria</taxon>
        <taxon>Pseudomonadati</taxon>
        <taxon>Pseudomonadota</taxon>
        <taxon>Gammaproteobacteria</taxon>
        <taxon>Pseudomonadales</taxon>
        <taxon>Marinobacteraceae</taxon>
        <taxon>Marinobacter</taxon>
    </lineage>
</organism>
<evidence type="ECO:0000256" key="2">
    <source>
        <dbReference type="SAM" id="Phobius"/>
    </source>
</evidence>
<keyword evidence="2" id="KW-0472">Membrane</keyword>
<dbReference type="SMART" id="SM00710">
    <property type="entry name" value="PbH1"/>
    <property type="match status" value="7"/>
</dbReference>
<feature type="region of interest" description="Disordered" evidence="1">
    <location>
        <begin position="538"/>
        <end position="557"/>
    </location>
</feature>
<dbReference type="InterPro" id="IPR011050">
    <property type="entry name" value="Pectin_lyase_fold/virulence"/>
</dbReference>
<dbReference type="InterPro" id="IPR006626">
    <property type="entry name" value="PbH1"/>
</dbReference>
<protein>
    <submittedName>
        <fullName evidence="3">CSLREA domain-containing protein</fullName>
    </submittedName>
</protein>
<evidence type="ECO:0000313" key="3">
    <source>
        <dbReference type="EMBL" id="SFL46190.1"/>
    </source>
</evidence>
<comment type="caution">
    <text evidence="3">The sequence shown here is derived from an EMBL/GenBank/DDBJ whole genome shotgun (WGS) entry which is preliminary data.</text>
</comment>
<dbReference type="InterPro" id="IPR059226">
    <property type="entry name" value="Choice_anch_Q_dom"/>
</dbReference>